<evidence type="ECO:0000313" key="3">
    <source>
        <dbReference type="Proteomes" id="UP001218218"/>
    </source>
</evidence>
<feature type="compositionally biased region" description="Basic and acidic residues" evidence="1">
    <location>
        <begin position="280"/>
        <end position="289"/>
    </location>
</feature>
<comment type="caution">
    <text evidence="2">The sequence shown here is derived from an EMBL/GenBank/DDBJ whole genome shotgun (WGS) entry which is preliminary data.</text>
</comment>
<feature type="compositionally biased region" description="Low complexity" evidence="1">
    <location>
        <begin position="363"/>
        <end position="372"/>
    </location>
</feature>
<organism evidence="2 3">
    <name type="scientific">Mycena albidolilacea</name>
    <dbReference type="NCBI Taxonomy" id="1033008"/>
    <lineage>
        <taxon>Eukaryota</taxon>
        <taxon>Fungi</taxon>
        <taxon>Dikarya</taxon>
        <taxon>Basidiomycota</taxon>
        <taxon>Agaricomycotina</taxon>
        <taxon>Agaricomycetes</taxon>
        <taxon>Agaricomycetidae</taxon>
        <taxon>Agaricales</taxon>
        <taxon>Marasmiineae</taxon>
        <taxon>Mycenaceae</taxon>
        <taxon>Mycena</taxon>
    </lineage>
</organism>
<keyword evidence="3" id="KW-1185">Reference proteome</keyword>
<sequence>MAVALPPHLPLLFPSFKADSPVEQRPPMPPHRLPSLAASAVDPDDETPPTPKSVRARTRSTATATATPTRPRVPTFPSGTPPTTATRASSALLTVMRHRRVFASVLLQMSWRACWSLLSTCRDFRDFFSYSELKDVMLSRFVPGYSACLAVSDPLRLQNVPVAFTDLNLLMISQAVILHRYPMHALTCISRLADIDPVEWERTLRLVTLTQAHSRFVLLLQALAHSSNLPPPPEKEESDWRPPLAKPKLRELNFPAPLSYVPPSIVPERTSSTRSAHGRKGAESARIDRAAQAARSRTRPLSLFGSVKVKAPPPPVSEPRSLKYYTLGWRHSLSRTSGWASDDEWGRKPLERPHRRFAAANLSSDSSSFSSSPSPPFSRNSTLELSSPLRRGVSHHDLSLATSRIRAPILRVFVPCSKMDLSGDSDSIALCEDQLYDSGLWTHLSVGDIVCNLGYVPPHTPDEPGSSSDDNLPDSAGDEYALQNRRKWLIFNGESLIPFSPPQSLPLRNVFILPSPFYYTHIMPPLSDPVFAVRSFPRCDDVPQLTLVSLSTKVRSPHSPTGYALVKKPVWTARVWKQVAQDDEIGLGWQGEWVLEGEGTPEGQKALVDCLRGVRGPLREWQLVQEKSSGDRLYFRLIKTFSSKRNYSRKLTNRDS</sequence>
<name>A0AAD7ANJ7_9AGAR</name>
<feature type="region of interest" description="Disordered" evidence="1">
    <location>
        <begin position="265"/>
        <end position="296"/>
    </location>
</feature>
<evidence type="ECO:0000256" key="1">
    <source>
        <dbReference type="SAM" id="MobiDB-lite"/>
    </source>
</evidence>
<feature type="region of interest" description="Disordered" evidence="1">
    <location>
        <begin position="17"/>
        <end position="85"/>
    </location>
</feature>
<protein>
    <submittedName>
        <fullName evidence="2">Uncharacterized protein</fullName>
    </submittedName>
</protein>
<accession>A0AAD7ANJ7</accession>
<feature type="region of interest" description="Disordered" evidence="1">
    <location>
        <begin position="362"/>
        <end position="384"/>
    </location>
</feature>
<proteinExistence type="predicted"/>
<reference evidence="2" key="1">
    <citation type="submission" date="2023-03" db="EMBL/GenBank/DDBJ databases">
        <title>Massive genome expansion in bonnet fungi (Mycena s.s.) driven by repeated elements and novel gene families across ecological guilds.</title>
        <authorList>
            <consortium name="Lawrence Berkeley National Laboratory"/>
            <person name="Harder C.B."/>
            <person name="Miyauchi S."/>
            <person name="Viragh M."/>
            <person name="Kuo A."/>
            <person name="Thoen E."/>
            <person name="Andreopoulos B."/>
            <person name="Lu D."/>
            <person name="Skrede I."/>
            <person name="Drula E."/>
            <person name="Henrissat B."/>
            <person name="Morin E."/>
            <person name="Kohler A."/>
            <person name="Barry K."/>
            <person name="LaButti K."/>
            <person name="Morin E."/>
            <person name="Salamov A."/>
            <person name="Lipzen A."/>
            <person name="Mereny Z."/>
            <person name="Hegedus B."/>
            <person name="Baldrian P."/>
            <person name="Stursova M."/>
            <person name="Weitz H."/>
            <person name="Taylor A."/>
            <person name="Grigoriev I.V."/>
            <person name="Nagy L.G."/>
            <person name="Martin F."/>
            <person name="Kauserud H."/>
        </authorList>
    </citation>
    <scope>NUCLEOTIDE SEQUENCE</scope>
    <source>
        <strain evidence="2">CBHHK002</strain>
    </source>
</reference>
<gene>
    <name evidence="2" type="ORF">DFH08DRAFT_730660</name>
</gene>
<dbReference type="AlphaFoldDB" id="A0AAD7ANJ7"/>
<evidence type="ECO:0000313" key="2">
    <source>
        <dbReference type="EMBL" id="KAJ7364151.1"/>
    </source>
</evidence>
<feature type="compositionally biased region" description="Low complexity" evidence="1">
    <location>
        <begin position="59"/>
        <end position="85"/>
    </location>
</feature>
<dbReference type="Proteomes" id="UP001218218">
    <property type="component" value="Unassembled WGS sequence"/>
</dbReference>
<feature type="region of interest" description="Disordered" evidence="1">
    <location>
        <begin position="458"/>
        <end position="477"/>
    </location>
</feature>
<dbReference type="EMBL" id="JARIHO010000003">
    <property type="protein sequence ID" value="KAJ7364151.1"/>
    <property type="molecule type" value="Genomic_DNA"/>
</dbReference>